<evidence type="ECO:0000256" key="3">
    <source>
        <dbReference type="ARBA" id="ARBA00023163"/>
    </source>
</evidence>
<dbReference type="GO" id="GO:0003677">
    <property type="term" value="F:DNA binding"/>
    <property type="evidence" value="ECO:0007669"/>
    <property type="project" value="UniProtKB-KW"/>
</dbReference>
<keyword evidence="3" id="KW-0804">Transcription</keyword>
<dbReference type="Pfam" id="PF00196">
    <property type="entry name" value="GerE"/>
    <property type="match status" value="1"/>
</dbReference>
<dbReference type="SMART" id="SM00421">
    <property type="entry name" value="HTH_LUXR"/>
    <property type="match status" value="1"/>
</dbReference>
<keyword evidence="1" id="KW-0805">Transcription regulation</keyword>
<evidence type="ECO:0000313" key="5">
    <source>
        <dbReference type="EMBL" id="PSC03690.1"/>
    </source>
</evidence>
<dbReference type="InterPro" id="IPR016032">
    <property type="entry name" value="Sig_transdc_resp-reg_C-effctor"/>
</dbReference>
<dbReference type="PROSITE" id="PS50043">
    <property type="entry name" value="HTH_LUXR_2"/>
    <property type="match status" value="1"/>
</dbReference>
<comment type="caution">
    <text evidence="5">The sequence shown here is derived from an EMBL/GenBank/DDBJ whole genome shotgun (WGS) entry which is preliminary data.</text>
</comment>
<organism evidence="5 6">
    <name type="scientific">Alsobacter soli</name>
    <dbReference type="NCBI Taxonomy" id="2109933"/>
    <lineage>
        <taxon>Bacteria</taxon>
        <taxon>Pseudomonadati</taxon>
        <taxon>Pseudomonadota</taxon>
        <taxon>Alphaproteobacteria</taxon>
        <taxon>Hyphomicrobiales</taxon>
        <taxon>Alsobacteraceae</taxon>
        <taxon>Alsobacter</taxon>
    </lineage>
</organism>
<dbReference type="EMBL" id="PVZS01000021">
    <property type="protein sequence ID" value="PSC03690.1"/>
    <property type="molecule type" value="Genomic_DNA"/>
</dbReference>
<dbReference type="AlphaFoldDB" id="A0A2T1HPW9"/>
<dbReference type="InterPro" id="IPR011006">
    <property type="entry name" value="CheY-like_superfamily"/>
</dbReference>
<evidence type="ECO:0000259" key="4">
    <source>
        <dbReference type="PROSITE" id="PS50043"/>
    </source>
</evidence>
<dbReference type="PRINTS" id="PR00038">
    <property type="entry name" value="HTHLUXR"/>
</dbReference>
<sequence>MSSAIAMNWGPTDVDVLVIERRKILRDHLVQAVEEARLARSVQSFPKPEEAIVAAPAAPDGKPLILLNSDQSGDGVAAEIGALRRAYGDHALIIALCRESDAEAFAAAVAAGAPAVAPDHIGLDVLVSVMRLVLAGGTYAPSTALVALASQPASPAWGALALAPSPAGAPADIIPTLTRRQRDVLEALCRGKPNKVIAHELNLCESTVKVHLRSIMRMTRARSRTHLVAMLGSQLAAIPRTR</sequence>
<reference evidence="6" key="1">
    <citation type="submission" date="2018-03" db="EMBL/GenBank/DDBJ databases">
        <authorList>
            <person name="Sun L."/>
            <person name="Liu H."/>
            <person name="Chen W."/>
            <person name="Huang K."/>
            <person name="Liu W."/>
            <person name="Gao X."/>
        </authorList>
    </citation>
    <scope>NUCLEOTIDE SEQUENCE [LARGE SCALE GENOMIC DNA]</scope>
    <source>
        <strain evidence="6">SH9</strain>
    </source>
</reference>
<keyword evidence="6" id="KW-1185">Reference proteome</keyword>
<dbReference type="Proteomes" id="UP000239772">
    <property type="component" value="Unassembled WGS sequence"/>
</dbReference>
<proteinExistence type="predicted"/>
<evidence type="ECO:0000256" key="2">
    <source>
        <dbReference type="ARBA" id="ARBA00023125"/>
    </source>
</evidence>
<evidence type="ECO:0000256" key="1">
    <source>
        <dbReference type="ARBA" id="ARBA00023015"/>
    </source>
</evidence>
<keyword evidence="2" id="KW-0238">DNA-binding</keyword>
<feature type="domain" description="HTH luxR-type" evidence="4">
    <location>
        <begin position="170"/>
        <end position="235"/>
    </location>
</feature>
<dbReference type="PANTHER" id="PTHR44688:SF16">
    <property type="entry name" value="DNA-BINDING TRANSCRIPTIONAL ACTIVATOR DEVR_DOSR"/>
    <property type="match status" value="1"/>
</dbReference>
<name>A0A2T1HPW9_9HYPH</name>
<gene>
    <name evidence="5" type="ORF">SLNSH_17230</name>
</gene>
<evidence type="ECO:0000313" key="6">
    <source>
        <dbReference type="Proteomes" id="UP000239772"/>
    </source>
</evidence>
<dbReference type="PANTHER" id="PTHR44688">
    <property type="entry name" value="DNA-BINDING TRANSCRIPTIONAL ACTIVATOR DEVR_DOSR"/>
    <property type="match status" value="1"/>
</dbReference>
<dbReference type="Gene3D" id="3.40.50.2300">
    <property type="match status" value="1"/>
</dbReference>
<dbReference type="SUPFAM" id="SSF52172">
    <property type="entry name" value="CheY-like"/>
    <property type="match status" value="1"/>
</dbReference>
<dbReference type="GO" id="GO:0006355">
    <property type="term" value="P:regulation of DNA-templated transcription"/>
    <property type="evidence" value="ECO:0007669"/>
    <property type="project" value="InterPro"/>
</dbReference>
<accession>A0A2T1HPW9</accession>
<dbReference type="InterPro" id="IPR000792">
    <property type="entry name" value="Tscrpt_reg_LuxR_C"/>
</dbReference>
<dbReference type="SUPFAM" id="SSF46894">
    <property type="entry name" value="C-terminal effector domain of the bipartite response regulators"/>
    <property type="match status" value="1"/>
</dbReference>
<dbReference type="CDD" id="cd06170">
    <property type="entry name" value="LuxR_C_like"/>
    <property type="match status" value="1"/>
</dbReference>
<protein>
    <recommendedName>
        <fullName evidence="4">HTH luxR-type domain-containing protein</fullName>
    </recommendedName>
</protein>